<dbReference type="AlphaFoldDB" id="T1D5N8"/>
<proteinExistence type="predicted"/>
<organism evidence="1">
    <name type="scientific">mine drainage metagenome</name>
    <dbReference type="NCBI Taxonomy" id="410659"/>
    <lineage>
        <taxon>unclassified sequences</taxon>
        <taxon>metagenomes</taxon>
        <taxon>ecological metagenomes</taxon>
    </lineage>
</organism>
<reference evidence="1" key="2">
    <citation type="journal article" date="2014" name="ISME J.">
        <title>Microbial stratification in low pH oxic and suboxic macroscopic growths along an acid mine drainage.</title>
        <authorList>
            <person name="Mendez-Garcia C."/>
            <person name="Mesa V."/>
            <person name="Sprenger R.R."/>
            <person name="Richter M."/>
            <person name="Diez M.S."/>
            <person name="Solano J."/>
            <person name="Bargiela R."/>
            <person name="Golyshina O.V."/>
            <person name="Manteca A."/>
            <person name="Ramos J.L."/>
            <person name="Gallego J.R."/>
            <person name="Llorente I."/>
            <person name="Martins Dos Santos V.A."/>
            <person name="Jensen O.N."/>
            <person name="Pelaez A.I."/>
            <person name="Sanchez J."/>
            <person name="Ferrer M."/>
        </authorList>
    </citation>
    <scope>NUCLEOTIDE SEQUENCE</scope>
</reference>
<sequence length="145" mass="16057">MWMRPSAAATSSCCTKEKFWHREIRCNSPRHCRAMPSFWRTSPRRCGNLQAQIAQLPGVVDTVIQGDGLRIVMQQAVPPALPENLAGYGTPKAVPTRLEDAFVSPFVSRTARHPIPLPPQRDTTGDHAAVVVVKDLFRYFGAFAA</sequence>
<gene>
    <name evidence="1" type="ORF">B1A_02891</name>
</gene>
<comment type="caution">
    <text evidence="1">The sequence shown here is derived from an EMBL/GenBank/DDBJ whole genome shotgun (WGS) entry which is preliminary data.</text>
</comment>
<name>T1D5N8_9ZZZZ</name>
<accession>T1D5N8</accession>
<evidence type="ECO:0000313" key="1">
    <source>
        <dbReference type="EMBL" id="EQD77580.1"/>
    </source>
</evidence>
<dbReference type="EMBL" id="AUZX01002128">
    <property type="protein sequence ID" value="EQD77580.1"/>
    <property type="molecule type" value="Genomic_DNA"/>
</dbReference>
<feature type="non-terminal residue" evidence="1">
    <location>
        <position position="145"/>
    </location>
</feature>
<protein>
    <submittedName>
        <fullName evidence="1">Uncharacterized protein</fullName>
    </submittedName>
</protein>
<reference evidence="1" key="1">
    <citation type="submission" date="2013-08" db="EMBL/GenBank/DDBJ databases">
        <authorList>
            <person name="Mendez C."/>
            <person name="Richter M."/>
            <person name="Ferrer M."/>
            <person name="Sanchez J."/>
        </authorList>
    </citation>
    <scope>NUCLEOTIDE SEQUENCE</scope>
</reference>